<dbReference type="SUPFAM" id="SSF89095">
    <property type="entry name" value="GatB/YqeY motif"/>
    <property type="match status" value="1"/>
</dbReference>
<dbReference type="Gene3D" id="1.10.10.410">
    <property type="match status" value="1"/>
</dbReference>
<dbReference type="EMBL" id="MEXN01000005">
    <property type="protein sequence ID" value="OGD03666.1"/>
    <property type="molecule type" value="Genomic_DNA"/>
</dbReference>
<evidence type="ECO:0000313" key="1">
    <source>
        <dbReference type="EMBL" id="OGD03666.1"/>
    </source>
</evidence>
<dbReference type="Proteomes" id="UP000177080">
    <property type="component" value="Unassembled WGS sequence"/>
</dbReference>
<accession>A0A1F4ZCL9</accession>
<protein>
    <recommendedName>
        <fullName evidence="3">Glutamyl-tRNA amidotransferase</fullName>
    </recommendedName>
</protein>
<dbReference type="InterPro" id="IPR003789">
    <property type="entry name" value="Asn/Gln_tRNA_amidoTrase-B-like"/>
</dbReference>
<organism evidence="1 2">
    <name type="scientific">Candidatus Amesbacteria bacterium RIFCSPLOWO2_01_FULL_48_25</name>
    <dbReference type="NCBI Taxonomy" id="1797259"/>
    <lineage>
        <taxon>Bacteria</taxon>
        <taxon>Candidatus Amesiibacteriota</taxon>
    </lineage>
</organism>
<comment type="caution">
    <text evidence="1">The sequence shown here is derived from an EMBL/GenBank/DDBJ whole genome shotgun (WGS) entry which is preliminary data.</text>
</comment>
<dbReference type="GO" id="GO:0016884">
    <property type="term" value="F:carbon-nitrogen ligase activity, with glutamine as amido-N-donor"/>
    <property type="evidence" value="ECO:0007669"/>
    <property type="project" value="InterPro"/>
</dbReference>
<dbReference type="Pfam" id="PF09424">
    <property type="entry name" value="YqeY"/>
    <property type="match status" value="1"/>
</dbReference>
<name>A0A1F4ZCL9_9BACT</name>
<dbReference type="InterPro" id="IPR019004">
    <property type="entry name" value="YqeY/Aim41"/>
</dbReference>
<dbReference type="InterPro" id="IPR042184">
    <property type="entry name" value="YqeY/Aim41_N"/>
</dbReference>
<sequence>MISEKIRSDLTSAMKAGDSLRVSVLRMAISAFDYRKIELQRELTEAEGVGVLQNEAKKRREAIESYRAGGRGEQAKTEEAELAILQGYLPSMMSEEEIRTEVAKMELPKDFGGAMRLVAPVFKGKADGGLVARIVGEMVSG</sequence>
<dbReference type="STRING" id="1797259.A2989_03225"/>
<reference evidence="1 2" key="1">
    <citation type="journal article" date="2016" name="Nat. Commun.">
        <title>Thousands of microbial genomes shed light on interconnected biogeochemical processes in an aquifer system.</title>
        <authorList>
            <person name="Anantharaman K."/>
            <person name="Brown C.T."/>
            <person name="Hug L.A."/>
            <person name="Sharon I."/>
            <person name="Castelle C.J."/>
            <person name="Probst A.J."/>
            <person name="Thomas B.C."/>
            <person name="Singh A."/>
            <person name="Wilkins M.J."/>
            <person name="Karaoz U."/>
            <person name="Brodie E.L."/>
            <person name="Williams K.H."/>
            <person name="Hubbard S.S."/>
            <person name="Banfield J.F."/>
        </authorList>
    </citation>
    <scope>NUCLEOTIDE SEQUENCE [LARGE SCALE GENOMIC DNA]</scope>
</reference>
<evidence type="ECO:0008006" key="3">
    <source>
        <dbReference type="Google" id="ProtNLM"/>
    </source>
</evidence>
<dbReference type="InterPro" id="IPR023168">
    <property type="entry name" value="GatB_Yqey_C_2"/>
</dbReference>
<evidence type="ECO:0000313" key="2">
    <source>
        <dbReference type="Proteomes" id="UP000177080"/>
    </source>
</evidence>
<dbReference type="PANTHER" id="PTHR28055">
    <property type="entry name" value="ALTERED INHERITANCE OF MITOCHONDRIA PROTEIN 41, MITOCHONDRIAL"/>
    <property type="match status" value="1"/>
</dbReference>
<proteinExistence type="predicted"/>
<dbReference type="AlphaFoldDB" id="A0A1F4ZCL9"/>
<gene>
    <name evidence="1" type="ORF">A2989_03225</name>
</gene>
<dbReference type="Gene3D" id="1.10.1510.10">
    <property type="entry name" value="Uncharacterised protein YqeY/AIM41 PF09424, N-terminal domain"/>
    <property type="match status" value="1"/>
</dbReference>
<dbReference type="PANTHER" id="PTHR28055:SF1">
    <property type="entry name" value="ALTERED INHERITANCE OF MITOCHONDRIA PROTEIN 41, MITOCHONDRIAL"/>
    <property type="match status" value="1"/>
</dbReference>